<proteinExistence type="inferred from homology"/>
<evidence type="ECO:0000256" key="9">
    <source>
        <dbReference type="SAM" id="Phobius"/>
    </source>
</evidence>
<dbReference type="FunCoup" id="A0A251UM61">
    <property type="interactions" value="410"/>
</dbReference>
<evidence type="ECO:0000256" key="3">
    <source>
        <dbReference type="ARBA" id="ARBA00022448"/>
    </source>
</evidence>
<dbReference type="InterPro" id="IPR040359">
    <property type="entry name" value="GDU"/>
</dbReference>
<keyword evidence="4 9" id="KW-0812">Transmembrane</keyword>
<protein>
    <submittedName>
        <fullName evidence="11">Uncharacterized protein</fullName>
    </submittedName>
</protein>
<comment type="subcellular location">
    <subcellularLocation>
        <location evidence="1">Membrane</location>
        <topology evidence="1">Single-pass membrane protein</topology>
    </subcellularLocation>
</comment>
<dbReference type="GO" id="GO:0006865">
    <property type="term" value="P:amino acid transport"/>
    <property type="evidence" value="ECO:0007669"/>
    <property type="project" value="UniProtKB-KW"/>
</dbReference>
<reference evidence="10" key="3">
    <citation type="submission" date="2020-06" db="EMBL/GenBank/DDBJ databases">
        <title>Helianthus annuus Genome sequencing and assembly Release 2.</title>
        <authorList>
            <person name="Gouzy J."/>
            <person name="Langlade N."/>
            <person name="Munos S."/>
        </authorList>
    </citation>
    <scope>NUCLEOTIDE SEQUENCE</scope>
    <source>
        <tissue evidence="10">Leaves</tissue>
    </source>
</reference>
<evidence type="ECO:0000256" key="1">
    <source>
        <dbReference type="ARBA" id="ARBA00004167"/>
    </source>
</evidence>
<keyword evidence="12" id="KW-1185">Reference proteome</keyword>
<organism evidence="11 12">
    <name type="scientific">Helianthus annuus</name>
    <name type="common">Common sunflower</name>
    <dbReference type="NCBI Taxonomy" id="4232"/>
    <lineage>
        <taxon>Eukaryota</taxon>
        <taxon>Viridiplantae</taxon>
        <taxon>Streptophyta</taxon>
        <taxon>Embryophyta</taxon>
        <taxon>Tracheophyta</taxon>
        <taxon>Spermatophyta</taxon>
        <taxon>Magnoliopsida</taxon>
        <taxon>eudicotyledons</taxon>
        <taxon>Gunneridae</taxon>
        <taxon>Pentapetalae</taxon>
        <taxon>asterids</taxon>
        <taxon>campanulids</taxon>
        <taxon>Asterales</taxon>
        <taxon>Asteraceae</taxon>
        <taxon>Asteroideae</taxon>
        <taxon>Heliantheae alliance</taxon>
        <taxon>Heliantheae</taxon>
        <taxon>Helianthus</taxon>
    </lineage>
</organism>
<dbReference type="Gramene" id="mRNA:HanXRQr2_Chr05g0200521">
    <property type="protein sequence ID" value="CDS:HanXRQr2_Chr05g0200521.1"/>
    <property type="gene ID" value="HanXRQr2_Chr05g0200521"/>
</dbReference>
<dbReference type="GO" id="GO:0016020">
    <property type="term" value="C:membrane"/>
    <property type="evidence" value="ECO:0007669"/>
    <property type="project" value="UniProtKB-SubCell"/>
</dbReference>
<comment type="similarity">
    <text evidence="2">Belongs to the GLUTAMINE DUMPER 1 (TC 9.B.60) family.</text>
</comment>
<dbReference type="PANTHER" id="PTHR33228">
    <property type="entry name" value="PROTEIN GLUTAMINE DUMPER 4-RELATED"/>
    <property type="match status" value="1"/>
</dbReference>
<reference evidence="10 12" key="1">
    <citation type="journal article" date="2017" name="Nature">
        <title>The sunflower genome provides insights into oil metabolism, flowering and Asterid evolution.</title>
        <authorList>
            <person name="Badouin H."/>
            <person name="Gouzy J."/>
            <person name="Grassa C.J."/>
            <person name="Murat F."/>
            <person name="Staton S.E."/>
            <person name="Cottret L."/>
            <person name="Lelandais-Briere C."/>
            <person name="Owens G.L."/>
            <person name="Carrere S."/>
            <person name="Mayjonade B."/>
            <person name="Legrand L."/>
            <person name="Gill N."/>
            <person name="Kane N.C."/>
            <person name="Bowers J.E."/>
            <person name="Hubner S."/>
            <person name="Bellec A."/>
            <person name="Berard A."/>
            <person name="Berges H."/>
            <person name="Blanchet N."/>
            <person name="Boniface M.C."/>
            <person name="Brunel D."/>
            <person name="Catrice O."/>
            <person name="Chaidir N."/>
            <person name="Claudel C."/>
            <person name="Donnadieu C."/>
            <person name="Faraut T."/>
            <person name="Fievet G."/>
            <person name="Helmstetter N."/>
            <person name="King M."/>
            <person name="Knapp S.J."/>
            <person name="Lai Z."/>
            <person name="Le Paslier M.C."/>
            <person name="Lippi Y."/>
            <person name="Lorenzon L."/>
            <person name="Mandel J.R."/>
            <person name="Marage G."/>
            <person name="Marchand G."/>
            <person name="Marquand E."/>
            <person name="Bret-Mestries E."/>
            <person name="Morien E."/>
            <person name="Nambeesan S."/>
            <person name="Nguyen T."/>
            <person name="Pegot-Espagnet P."/>
            <person name="Pouilly N."/>
            <person name="Raftis F."/>
            <person name="Sallet E."/>
            <person name="Schiex T."/>
            <person name="Thomas J."/>
            <person name="Vandecasteele C."/>
            <person name="Vares D."/>
            <person name="Vear F."/>
            <person name="Vautrin S."/>
            <person name="Crespi M."/>
            <person name="Mangin B."/>
            <person name="Burke J.M."/>
            <person name="Salse J."/>
            <person name="Munos S."/>
            <person name="Vincourt P."/>
            <person name="Rieseberg L.H."/>
            <person name="Langlade N.B."/>
        </authorList>
    </citation>
    <scope>NUCLEOTIDE SEQUENCE [LARGE SCALE GENOMIC DNA]</scope>
    <source>
        <strain evidence="12">cv. SF193</strain>
        <tissue evidence="10">Leaves</tissue>
    </source>
</reference>
<keyword evidence="7 9" id="KW-0472">Membrane</keyword>
<dbReference type="PANTHER" id="PTHR33228:SF77">
    <property type="entry name" value="PROTEIN GLUTAMINE DUMPER 2"/>
    <property type="match status" value="1"/>
</dbReference>
<keyword evidence="5" id="KW-0029">Amino-acid transport</keyword>
<name>A0A251UM61_HELAN</name>
<dbReference type="EMBL" id="MNCJ02000320">
    <property type="protein sequence ID" value="KAF5804725.1"/>
    <property type="molecule type" value="Genomic_DNA"/>
</dbReference>
<dbReference type="InParanoid" id="A0A251UM61"/>
<sequence>MKATATVAPPSPKAFRLSPWHTPVPYFFGALAVLLGLIALALLMLACSYGNLDGDIENDGDRDRDLEAGDSKPDNRDQIIVLEEKYVVIMAGKDTPTFLATPVSTIASSFGGCTCNCRSNSTEKSLEEEEKEKERSSDHP</sequence>
<evidence type="ECO:0000313" key="12">
    <source>
        <dbReference type="Proteomes" id="UP000215914"/>
    </source>
</evidence>
<gene>
    <name evidence="11" type="ORF">HannXRQ_Chr05g0136721</name>
    <name evidence="10" type="ORF">HanXRQr2_Chr05g0200521</name>
</gene>
<dbReference type="OMA" id="IMAGEDW"/>
<evidence type="ECO:0000256" key="4">
    <source>
        <dbReference type="ARBA" id="ARBA00022692"/>
    </source>
</evidence>
<evidence type="ECO:0000256" key="5">
    <source>
        <dbReference type="ARBA" id="ARBA00022970"/>
    </source>
</evidence>
<feature type="region of interest" description="Disordered" evidence="8">
    <location>
        <begin position="119"/>
        <end position="140"/>
    </location>
</feature>
<dbReference type="Proteomes" id="UP000215914">
    <property type="component" value="Chromosome 5"/>
</dbReference>
<evidence type="ECO:0000256" key="2">
    <source>
        <dbReference type="ARBA" id="ARBA00009977"/>
    </source>
</evidence>
<accession>A0A251UM61</accession>
<feature type="transmembrane region" description="Helical" evidence="9">
    <location>
        <begin position="26"/>
        <end position="46"/>
    </location>
</feature>
<keyword evidence="3" id="KW-0813">Transport</keyword>
<keyword evidence="6 9" id="KW-1133">Transmembrane helix</keyword>
<evidence type="ECO:0000256" key="7">
    <source>
        <dbReference type="ARBA" id="ARBA00023136"/>
    </source>
</evidence>
<dbReference type="GO" id="GO:0080143">
    <property type="term" value="P:regulation of amino acid export"/>
    <property type="evidence" value="ECO:0007669"/>
    <property type="project" value="InterPro"/>
</dbReference>
<dbReference type="OrthoDB" id="1930784at2759"/>
<dbReference type="AlphaFoldDB" id="A0A251UM61"/>
<evidence type="ECO:0000313" key="10">
    <source>
        <dbReference type="EMBL" id="KAF5804725.1"/>
    </source>
</evidence>
<evidence type="ECO:0000313" key="11">
    <source>
        <dbReference type="EMBL" id="OTG24438.1"/>
    </source>
</evidence>
<evidence type="ECO:0000256" key="6">
    <source>
        <dbReference type="ARBA" id="ARBA00022989"/>
    </source>
</evidence>
<dbReference type="EMBL" id="CM007894">
    <property type="protein sequence ID" value="OTG24438.1"/>
    <property type="molecule type" value="Genomic_DNA"/>
</dbReference>
<evidence type="ECO:0000256" key="8">
    <source>
        <dbReference type="SAM" id="MobiDB-lite"/>
    </source>
</evidence>
<reference evidence="11" key="2">
    <citation type="submission" date="2017-02" db="EMBL/GenBank/DDBJ databases">
        <title>Sunflower complete genome.</title>
        <authorList>
            <person name="Langlade N."/>
            <person name="Munos S."/>
        </authorList>
    </citation>
    <scope>NUCLEOTIDE SEQUENCE [LARGE SCALE GENOMIC DNA]</scope>
    <source>
        <tissue evidence="11">Leaves</tissue>
    </source>
</reference>